<keyword evidence="2" id="KW-1185">Reference proteome</keyword>
<comment type="caution">
    <text evidence="1">The sequence shown here is derived from an EMBL/GenBank/DDBJ whole genome shotgun (WGS) entry which is preliminary data.</text>
</comment>
<dbReference type="PANTHER" id="PTHR28617">
    <property type="entry name" value="CILIA- AND FLAGELLA-ASSOCIATED PROTEIN 77"/>
    <property type="match status" value="1"/>
</dbReference>
<dbReference type="EMBL" id="CAJJDM010000026">
    <property type="protein sequence ID" value="CAD8058243.1"/>
    <property type="molecule type" value="Genomic_DNA"/>
</dbReference>
<dbReference type="AlphaFoldDB" id="A0A8S1KXE6"/>
<evidence type="ECO:0000313" key="1">
    <source>
        <dbReference type="EMBL" id="CAD8058243.1"/>
    </source>
</evidence>
<dbReference type="InterPro" id="IPR029147">
    <property type="entry name" value="CFAP77"/>
</dbReference>
<sequence>MKPWNKNRTNSLLLKDSVGAAKQSIYTIPNDIYFGKAIVHDTEGAQQVTSTWYYHNHSELNPPDRDFTKLNKMCISNKLHDQKQFYLFRKSNDARVFRKRGCSQIEVNLPDENFRYGKPYLPQSPMKNVLSGSYMNEAEQLMDKKYDAISKHKLKQNKRPSTATKHTKASKLAYQSLIKSLNQTQQHQFKLKEFDKVQPKTKTRF</sequence>
<dbReference type="Pfam" id="PF14825">
    <property type="entry name" value="CFAP77"/>
    <property type="match status" value="1"/>
</dbReference>
<reference evidence="1" key="1">
    <citation type="submission" date="2021-01" db="EMBL/GenBank/DDBJ databases">
        <authorList>
            <consortium name="Genoscope - CEA"/>
            <person name="William W."/>
        </authorList>
    </citation>
    <scope>NUCLEOTIDE SEQUENCE</scope>
</reference>
<protein>
    <submittedName>
        <fullName evidence="1">Uncharacterized protein</fullName>
    </submittedName>
</protein>
<dbReference type="PANTHER" id="PTHR28617:SF1">
    <property type="entry name" value="CILIA- AND FLAGELLA-ASSOCIATED PROTEIN 77"/>
    <property type="match status" value="1"/>
</dbReference>
<proteinExistence type="predicted"/>
<organism evidence="1 2">
    <name type="scientific">Paramecium primaurelia</name>
    <dbReference type="NCBI Taxonomy" id="5886"/>
    <lineage>
        <taxon>Eukaryota</taxon>
        <taxon>Sar</taxon>
        <taxon>Alveolata</taxon>
        <taxon>Ciliophora</taxon>
        <taxon>Intramacronucleata</taxon>
        <taxon>Oligohymenophorea</taxon>
        <taxon>Peniculida</taxon>
        <taxon>Parameciidae</taxon>
        <taxon>Paramecium</taxon>
    </lineage>
</organism>
<accession>A0A8S1KXE6</accession>
<gene>
    <name evidence="1" type="ORF">PPRIM_AZ9-3.1.T0270118</name>
</gene>
<dbReference type="Proteomes" id="UP000688137">
    <property type="component" value="Unassembled WGS sequence"/>
</dbReference>
<name>A0A8S1KXE6_PARPR</name>
<evidence type="ECO:0000313" key="2">
    <source>
        <dbReference type="Proteomes" id="UP000688137"/>
    </source>
</evidence>